<evidence type="ECO:0000256" key="1">
    <source>
        <dbReference type="ARBA" id="ARBA00004842"/>
    </source>
</evidence>
<keyword evidence="4 11" id="KW-0808">Transferase</keyword>
<dbReference type="OrthoDB" id="9800332at2"/>
<dbReference type="HAMAP" id="MF_00109">
    <property type="entry name" value="Shikimate_kinase"/>
    <property type="match status" value="1"/>
</dbReference>
<feature type="binding site" evidence="11">
    <location>
        <position position="120"/>
    </location>
    <ligand>
        <name>ATP</name>
        <dbReference type="ChEBI" id="CHEBI:30616"/>
    </ligand>
</feature>
<dbReference type="PRINTS" id="PR01100">
    <property type="entry name" value="SHIKIMTKNASE"/>
</dbReference>
<dbReference type="Gene3D" id="3.40.50.300">
    <property type="entry name" value="P-loop containing nucleotide triphosphate hydrolases"/>
    <property type="match status" value="1"/>
</dbReference>
<dbReference type="GO" id="GO:0000287">
    <property type="term" value="F:magnesium ion binding"/>
    <property type="evidence" value="ECO:0007669"/>
    <property type="project" value="UniProtKB-UniRule"/>
</dbReference>
<evidence type="ECO:0000256" key="8">
    <source>
        <dbReference type="ARBA" id="ARBA00022842"/>
    </source>
</evidence>
<organism evidence="12 13">
    <name type="scientific">Tatumella ptyseos ATCC 33301</name>
    <dbReference type="NCBI Taxonomy" id="1005995"/>
    <lineage>
        <taxon>Bacteria</taxon>
        <taxon>Pseudomonadati</taxon>
        <taxon>Pseudomonadota</taxon>
        <taxon>Gammaproteobacteria</taxon>
        <taxon>Enterobacterales</taxon>
        <taxon>Erwiniaceae</taxon>
        <taxon>Tatumella</taxon>
    </lineage>
</organism>
<feature type="binding site" evidence="11">
    <location>
        <position position="58"/>
    </location>
    <ligand>
        <name>substrate</name>
    </ligand>
</feature>
<evidence type="ECO:0000256" key="11">
    <source>
        <dbReference type="HAMAP-Rule" id="MF_00109"/>
    </source>
</evidence>
<comment type="pathway">
    <text evidence="1 11">Metabolic intermediate biosynthesis; chorismate biosynthesis; chorismate from D-erythrose 4-phosphate and phosphoenolpyruvate: step 5/7.</text>
</comment>
<dbReference type="GO" id="GO:0008652">
    <property type="term" value="P:amino acid biosynthetic process"/>
    <property type="evidence" value="ECO:0007669"/>
    <property type="project" value="UniProtKB-KW"/>
</dbReference>
<evidence type="ECO:0000256" key="3">
    <source>
        <dbReference type="ARBA" id="ARBA00022605"/>
    </source>
</evidence>
<feature type="binding site" evidence="11">
    <location>
        <position position="79"/>
    </location>
    <ligand>
        <name>substrate</name>
    </ligand>
</feature>
<dbReference type="InterPro" id="IPR031322">
    <property type="entry name" value="Shikimate/glucono_kinase"/>
</dbReference>
<dbReference type="EMBL" id="JMPR01000046">
    <property type="protein sequence ID" value="KFD17616.1"/>
    <property type="molecule type" value="Genomic_DNA"/>
</dbReference>
<evidence type="ECO:0000256" key="6">
    <source>
        <dbReference type="ARBA" id="ARBA00022777"/>
    </source>
</evidence>
<dbReference type="Proteomes" id="UP000028602">
    <property type="component" value="Unassembled WGS sequence"/>
</dbReference>
<keyword evidence="3 11" id="KW-0028">Amino-acid biosynthesis</keyword>
<feature type="binding site" evidence="11">
    <location>
        <position position="34"/>
    </location>
    <ligand>
        <name>substrate</name>
    </ligand>
</feature>
<name>A0A085JAX0_9GAMM</name>
<feature type="binding site" evidence="11">
    <location>
        <position position="16"/>
    </location>
    <ligand>
        <name>Mg(2+)</name>
        <dbReference type="ChEBI" id="CHEBI:18420"/>
    </ligand>
</feature>
<evidence type="ECO:0000256" key="10">
    <source>
        <dbReference type="ARBA" id="ARBA00048567"/>
    </source>
</evidence>
<dbReference type="PANTHER" id="PTHR21087:SF21">
    <property type="entry name" value="SHIKIMATE KINASE 2"/>
    <property type="match status" value="1"/>
</dbReference>
<evidence type="ECO:0000313" key="12">
    <source>
        <dbReference type="EMBL" id="KFD17616.1"/>
    </source>
</evidence>
<dbReference type="PROSITE" id="PS01128">
    <property type="entry name" value="SHIKIMATE_KINASE"/>
    <property type="match status" value="1"/>
</dbReference>
<keyword evidence="13" id="KW-1185">Reference proteome</keyword>
<dbReference type="Pfam" id="PF01202">
    <property type="entry name" value="SKI"/>
    <property type="match status" value="1"/>
</dbReference>
<dbReference type="CDD" id="cd00464">
    <property type="entry name" value="SK"/>
    <property type="match status" value="1"/>
</dbReference>
<evidence type="ECO:0000256" key="9">
    <source>
        <dbReference type="ARBA" id="ARBA00023141"/>
    </source>
</evidence>
<dbReference type="SUPFAM" id="SSF52540">
    <property type="entry name" value="P-loop containing nucleoside triphosphate hydrolases"/>
    <property type="match status" value="1"/>
</dbReference>
<evidence type="ECO:0000256" key="2">
    <source>
        <dbReference type="ARBA" id="ARBA00022490"/>
    </source>
</evidence>
<comment type="cofactor">
    <cofactor evidence="11">
        <name>Mg(2+)</name>
        <dbReference type="ChEBI" id="CHEBI:18420"/>
    </cofactor>
    <text evidence="11">Binds 1 Mg(2+) ion per subunit.</text>
</comment>
<dbReference type="NCBIfam" id="NF002988">
    <property type="entry name" value="PRK03731.1"/>
    <property type="match status" value="1"/>
</dbReference>
<keyword evidence="9 11" id="KW-0057">Aromatic amino acid biosynthesis</keyword>
<dbReference type="GO" id="GO:0004765">
    <property type="term" value="F:shikimate kinase activity"/>
    <property type="evidence" value="ECO:0007669"/>
    <property type="project" value="UniProtKB-UniRule"/>
</dbReference>
<comment type="similarity">
    <text evidence="11">Belongs to the shikimate kinase family.</text>
</comment>
<comment type="caution">
    <text evidence="11">Lacks conserved residue(s) required for the propagation of feature annotation.</text>
</comment>
<dbReference type="InterPro" id="IPR023000">
    <property type="entry name" value="Shikimate_kinase_CS"/>
</dbReference>
<dbReference type="EC" id="2.7.1.71" evidence="11"/>
<dbReference type="GO" id="GO:0009073">
    <property type="term" value="P:aromatic amino acid family biosynthetic process"/>
    <property type="evidence" value="ECO:0007669"/>
    <property type="project" value="UniProtKB-KW"/>
</dbReference>
<reference evidence="12 13" key="1">
    <citation type="submission" date="2014-05" db="EMBL/GenBank/DDBJ databases">
        <title>ATOL: Assembling a taxonomically balanced genome-scale reconstruction of the evolutionary history of the Enterobacteriaceae.</title>
        <authorList>
            <person name="Plunkett G.III."/>
            <person name="Neeno-Eckwall E.C."/>
            <person name="Glasner J.D."/>
            <person name="Perna N.T."/>
        </authorList>
    </citation>
    <scope>NUCLEOTIDE SEQUENCE [LARGE SCALE GENOMIC DNA]</scope>
    <source>
        <strain evidence="12 13">ATCC 33301</strain>
    </source>
</reference>
<comment type="subcellular location">
    <subcellularLocation>
        <location evidence="11">Cytoplasm</location>
    </subcellularLocation>
</comment>
<dbReference type="GO" id="GO:0009423">
    <property type="term" value="P:chorismate biosynthetic process"/>
    <property type="evidence" value="ECO:0007669"/>
    <property type="project" value="UniProtKB-UniRule"/>
</dbReference>
<accession>A0A085JAX0</accession>
<proteinExistence type="inferred from homology"/>
<dbReference type="eggNOG" id="COG0703">
    <property type="taxonomic scope" value="Bacteria"/>
</dbReference>
<dbReference type="InterPro" id="IPR027417">
    <property type="entry name" value="P-loop_NTPase"/>
</dbReference>
<keyword evidence="2 11" id="KW-0963">Cytoplasm</keyword>
<comment type="caution">
    <text evidence="12">The sequence shown here is derived from an EMBL/GenBank/DDBJ whole genome shotgun (WGS) entry which is preliminary data.</text>
</comment>
<dbReference type="RefSeq" id="WP_025902521.1">
    <property type="nucleotide sequence ID" value="NZ_ATMJ01000013.1"/>
</dbReference>
<dbReference type="InterPro" id="IPR000623">
    <property type="entry name" value="Shikimate_kinase/TSH1"/>
</dbReference>
<feature type="binding site" evidence="11">
    <location>
        <begin position="12"/>
        <end position="17"/>
    </location>
    <ligand>
        <name>ATP</name>
        <dbReference type="ChEBI" id="CHEBI:30616"/>
    </ligand>
</feature>
<feature type="binding site" evidence="11">
    <location>
        <position position="139"/>
    </location>
    <ligand>
        <name>substrate</name>
    </ligand>
</feature>
<evidence type="ECO:0000256" key="5">
    <source>
        <dbReference type="ARBA" id="ARBA00022741"/>
    </source>
</evidence>
<dbReference type="GO" id="GO:0005829">
    <property type="term" value="C:cytosol"/>
    <property type="evidence" value="ECO:0007669"/>
    <property type="project" value="TreeGrafter"/>
</dbReference>
<dbReference type="PANTHER" id="PTHR21087">
    <property type="entry name" value="SHIKIMATE KINASE"/>
    <property type="match status" value="1"/>
</dbReference>
<evidence type="ECO:0000256" key="4">
    <source>
        <dbReference type="ARBA" id="ARBA00022679"/>
    </source>
</evidence>
<dbReference type="AlphaFoldDB" id="A0A085JAX0"/>
<dbReference type="GO" id="GO:0005524">
    <property type="term" value="F:ATP binding"/>
    <property type="evidence" value="ECO:0007669"/>
    <property type="project" value="UniProtKB-UniRule"/>
</dbReference>
<keyword evidence="6 11" id="KW-0418">Kinase</keyword>
<comment type="function">
    <text evidence="11">Catalyzes the specific phosphorylation of the 3-hydroxyl group of shikimic acid using ATP as a cosubstrate.</text>
</comment>
<keyword evidence="5 11" id="KW-0547">Nucleotide-binding</keyword>
<gene>
    <name evidence="12" type="primary">aroL</name>
    <name evidence="11" type="synonym">aroK</name>
    <name evidence="12" type="ORF">GTPT_3023</name>
</gene>
<evidence type="ECO:0000313" key="13">
    <source>
        <dbReference type="Proteomes" id="UP000028602"/>
    </source>
</evidence>
<protein>
    <recommendedName>
        <fullName evidence="11">Shikimate kinase 1</fullName>
        <shortName evidence="11">SK 1</shortName>
        <ecNumber evidence="11">2.7.1.71</ecNumber>
    </recommendedName>
</protein>
<keyword evidence="7 11" id="KW-0067">ATP-binding</keyword>
<keyword evidence="11" id="KW-0479">Metal-binding</keyword>
<comment type="subunit">
    <text evidence="11">Monomer.</text>
</comment>
<comment type="catalytic activity">
    <reaction evidence="10 11">
        <text>shikimate + ATP = 3-phosphoshikimate + ADP + H(+)</text>
        <dbReference type="Rhea" id="RHEA:13121"/>
        <dbReference type="ChEBI" id="CHEBI:15378"/>
        <dbReference type="ChEBI" id="CHEBI:30616"/>
        <dbReference type="ChEBI" id="CHEBI:36208"/>
        <dbReference type="ChEBI" id="CHEBI:145989"/>
        <dbReference type="ChEBI" id="CHEBI:456216"/>
        <dbReference type="EC" id="2.7.1.71"/>
    </reaction>
</comment>
<evidence type="ECO:0000256" key="7">
    <source>
        <dbReference type="ARBA" id="ARBA00022840"/>
    </source>
</evidence>
<dbReference type="UniPathway" id="UPA00053">
    <property type="reaction ID" value="UER00088"/>
</dbReference>
<sequence>MSLPIYLIGARGCGKTTVGHLLSKTLGYAFHDTDHHLQTSLQCTIAQIVAEEGWESFRMKERDSLIAVTADSSVVATGGGIILRPENCQFMRDNGRVFWLSVEPDELAKRLDAEPENEQRPTLTGRPITEEMSDILKVRSPLYSSTAHHIIDATLPPQEVVDHILQVLSQQRAG</sequence>
<keyword evidence="8 11" id="KW-0460">Magnesium</keyword>